<keyword evidence="3" id="KW-1185">Reference proteome</keyword>
<evidence type="ECO:0000313" key="3">
    <source>
        <dbReference type="Proteomes" id="UP001595748"/>
    </source>
</evidence>
<gene>
    <name evidence="2" type="ORF">ACFOPQ_18740</name>
</gene>
<dbReference type="EMBL" id="JBHRZF010000216">
    <property type="protein sequence ID" value="MFC3862805.1"/>
    <property type="molecule type" value="Genomic_DNA"/>
</dbReference>
<dbReference type="Proteomes" id="UP001595748">
    <property type="component" value="Unassembled WGS sequence"/>
</dbReference>
<sequence>MWRVLKDLGVTLREVVLAVMGQPTHGGATRQEAENNRAQQENLRDAPPASAREAAAQVAREMGKAAILQPSEPARRKK</sequence>
<proteinExistence type="predicted"/>
<dbReference type="RefSeq" id="WP_380080741.1">
    <property type="nucleotide sequence ID" value="NZ_JBHRZF010000216.1"/>
</dbReference>
<feature type="region of interest" description="Disordered" evidence="1">
    <location>
        <begin position="23"/>
        <end position="78"/>
    </location>
</feature>
<accession>A0ABV8AC98</accession>
<evidence type="ECO:0000256" key="1">
    <source>
        <dbReference type="SAM" id="MobiDB-lite"/>
    </source>
</evidence>
<feature type="compositionally biased region" description="Low complexity" evidence="1">
    <location>
        <begin position="46"/>
        <end position="60"/>
    </location>
</feature>
<comment type="caution">
    <text evidence="2">The sequence shown here is derived from an EMBL/GenBank/DDBJ whole genome shotgun (WGS) entry which is preliminary data.</text>
</comment>
<protein>
    <submittedName>
        <fullName evidence="2">Uncharacterized protein</fullName>
    </submittedName>
</protein>
<evidence type="ECO:0000313" key="2">
    <source>
        <dbReference type="EMBL" id="MFC3862805.1"/>
    </source>
</evidence>
<name>A0ABV8AC98_9DEIO</name>
<reference evidence="3" key="1">
    <citation type="journal article" date="2019" name="Int. J. Syst. Evol. Microbiol.">
        <title>The Global Catalogue of Microorganisms (GCM) 10K type strain sequencing project: providing services to taxonomists for standard genome sequencing and annotation.</title>
        <authorList>
            <consortium name="The Broad Institute Genomics Platform"/>
            <consortium name="The Broad Institute Genome Sequencing Center for Infectious Disease"/>
            <person name="Wu L."/>
            <person name="Ma J."/>
        </authorList>
    </citation>
    <scope>NUCLEOTIDE SEQUENCE [LARGE SCALE GENOMIC DNA]</scope>
    <source>
        <strain evidence="3">CCTCC AB 2013263</strain>
    </source>
</reference>
<organism evidence="2 3">
    <name type="scientific">Deinococcus antarcticus</name>
    <dbReference type="NCBI Taxonomy" id="1298767"/>
    <lineage>
        <taxon>Bacteria</taxon>
        <taxon>Thermotogati</taxon>
        <taxon>Deinococcota</taxon>
        <taxon>Deinococci</taxon>
        <taxon>Deinococcales</taxon>
        <taxon>Deinococcaceae</taxon>
        <taxon>Deinococcus</taxon>
    </lineage>
</organism>